<dbReference type="SUPFAM" id="SSF56672">
    <property type="entry name" value="DNA/RNA polymerases"/>
    <property type="match status" value="1"/>
</dbReference>
<name>A0A9X6RQ15_HYPEX</name>
<evidence type="ECO:0000259" key="8">
    <source>
        <dbReference type="Pfam" id="PF17917"/>
    </source>
</evidence>
<evidence type="ECO:0000256" key="5">
    <source>
        <dbReference type="ARBA" id="ARBA00022801"/>
    </source>
</evidence>
<keyword evidence="6" id="KW-0695">RNA-directed DNA polymerase</keyword>
<keyword evidence="5" id="KW-0378">Hydrolase</keyword>
<organism evidence="9 10">
    <name type="scientific">Hypsibius exemplaris</name>
    <name type="common">Freshwater tardigrade</name>
    <dbReference type="NCBI Taxonomy" id="2072580"/>
    <lineage>
        <taxon>Eukaryota</taxon>
        <taxon>Metazoa</taxon>
        <taxon>Ecdysozoa</taxon>
        <taxon>Tardigrada</taxon>
        <taxon>Eutardigrada</taxon>
        <taxon>Parachela</taxon>
        <taxon>Hypsibioidea</taxon>
        <taxon>Hypsibiidae</taxon>
        <taxon>Hypsibius</taxon>
    </lineage>
</organism>
<dbReference type="InterPro" id="IPR050951">
    <property type="entry name" value="Retrovirus_Pol_polyprotein"/>
</dbReference>
<dbReference type="PANTHER" id="PTHR37984">
    <property type="entry name" value="PROTEIN CBG26694"/>
    <property type="match status" value="1"/>
</dbReference>
<evidence type="ECO:0000256" key="2">
    <source>
        <dbReference type="ARBA" id="ARBA00022695"/>
    </source>
</evidence>
<evidence type="ECO:0000256" key="7">
    <source>
        <dbReference type="SAM" id="MobiDB-lite"/>
    </source>
</evidence>
<gene>
    <name evidence="9" type="ORF">BV898_19725</name>
</gene>
<comment type="caution">
    <text evidence="9">The sequence shown here is derived from an EMBL/GenBank/DDBJ whole genome shotgun (WGS) entry which is preliminary data.</text>
</comment>
<dbReference type="EMBL" id="MTYJ01000676">
    <property type="protein sequence ID" value="OWA55341.1"/>
    <property type="molecule type" value="Genomic_DNA"/>
</dbReference>
<feature type="region of interest" description="Disordered" evidence="7">
    <location>
        <begin position="525"/>
        <end position="593"/>
    </location>
</feature>
<dbReference type="InterPro" id="IPR043502">
    <property type="entry name" value="DNA/RNA_pol_sf"/>
</dbReference>
<keyword evidence="10" id="KW-1185">Reference proteome</keyword>
<accession>A0A9X6RQ15</accession>
<evidence type="ECO:0000256" key="3">
    <source>
        <dbReference type="ARBA" id="ARBA00022722"/>
    </source>
</evidence>
<evidence type="ECO:0000313" key="9">
    <source>
        <dbReference type="EMBL" id="OWA55341.1"/>
    </source>
</evidence>
<keyword evidence="2" id="KW-0548">Nucleotidyltransferase</keyword>
<evidence type="ECO:0000256" key="1">
    <source>
        <dbReference type="ARBA" id="ARBA00022679"/>
    </source>
</evidence>
<dbReference type="GO" id="GO:0003964">
    <property type="term" value="F:RNA-directed DNA polymerase activity"/>
    <property type="evidence" value="ECO:0007669"/>
    <property type="project" value="UniProtKB-KW"/>
</dbReference>
<evidence type="ECO:0000256" key="6">
    <source>
        <dbReference type="ARBA" id="ARBA00022918"/>
    </source>
</evidence>
<evidence type="ECO:0000256" key="4">
    <source>
        <dbReference type="ARBA" id="ARBA00022759"/>
    </source>
</evidence>
<dbReference type="OrthoDB" id="427924at2759"/>
<dbReference type="GO" id="GO:0004519">
    <property type="term" value="F:endonuclease activity"/>
    <property type="evidence" value="ECO:0007669"/>
    <property type="project" value="UniProtKB-KW"/>
</dbReference>
<feature type="compositionally biased region" description="Low complexity" evidence="7">
    <location>
        <begin position="538"/>
        <end position="552"/>
    </location>
</feature>
<protein>
    <recommendedName>
        <fullName evidence="8">Reverse transcriptase RNase H-like domain-containing protein</fullName>
    </recommendedName>
</protein>
<dbReference type="GO" id="GO:0016787">
    <property type="term" value="F:hydrolase activity"/>
    <property type="evidence" value="ECO:0007669"/>
    <property type="project" value="UniProtKB-KW"/>
</dbReference>
<sequence>MPSVKLLGFILSQEGISQDPEKTSDQRLSNTINSNSSSGILRASFILPHVHSKVWRRFQTSAPYLCPERSKKKFQNHMGVGPAEGFRDIEGRLTTFPCLAYFKDELETFVHCDASSVACGAVLAQKHGGSICKSSVGSSRENLSHGRKRGALYRVDLCEWRSYLVYREVTIVTDQKSLTWLFSLKTPNEKLMRYAVGQNPSDAEDVMNAQVMTLEEIDMRVEQQSDKFCGDLISFLEGNTQNSSDRLKRLSTGFYVDDGFDMAYPVREQLDPFIMDTADRFANIQAFIKYNIAEKKRYSEALANETRRPVTLKVGDKCLLFSPMRKADQTAKLTHFFTGPYEVLEQTSPVNFRISYNRPGETKGTIINVARLKQWHDRQVLEQEVVESSDQKSAEVPQRKVIFKNLEASEETVESDPQSQVRKELPASLKPKEVAKCTFCNKPVIGPWTKGTIIGGKPTMKHANEFDGRFCAARRRAEVAQNSESTEEVYFIPEGRKVATINEIQPPQIPATNTAVAPIVELTQERENSPEFPVQQPRRTTPFTTSRTTNIRPARKQRREGLVSESGEEQVSAGTKAEEYANPRNSPNRKEGGDIIGIADASDQKKPCDYESITKNDGYLYDLENKRLRVRDPERQVDFILDAQPADMDCNFTTKVYHVRGGFSDVLLSVTVVNTTVIENELSEAQR</sequence>
<dbReference type="Pfam" id="PF17917">
    <property type="entry name" value="RT_RNaseH"/>
    <property type="match status" value="1"/>
</dbReference>
<keyword evidence="1" id="KW-0808">Transferase</keyword>
<evidence type="ECO:0000313" key="10">
    <source>
        <dbReference type="Proteomes" id="UP000192578"/>
    </source>
</evidence>
<feature type="domain" description="Reverse transcriptase RNase H-like" evidence="8">
    <location>
        <begin position="106"/>
        <end position="195"/>
    </location>
</feature>
<dbReference type="AlphaFoldDB" id="A0A9X6RQ15"/>
<keyword evidence="4" id="KW-0255">Endonuclease</keyword>
<dbReference type="PANTHER" id="PTHR37984:SF5">
    <property type="entry name" value="PROTEIN NYNRIN-LIKE"/>
    <property type="match status" value="1"/>
</dbReference>
<dbReference type="InterPro" id="IPR041373">
    <property type="entry name" value="RT_RNaseH"/>
</dbReference>
<reference evidence="10" key="1">
    <citation type="submission" date="2017-01" db="EMBL/GenBank/DDBJ databases">
        <title>Comparative genomics of anhydrobiosis in the tardigrade Hypsibius dujardini.</title>
        <authorList>
            <person name="Yoshida Y."/>
            <person name="Koutsovoulos G."/>
            <person name="Laetsch D."/>
            <person name="Stevens L."/>
            <person name="Kumar S."/>
            <person name="Horikawa D."/>
            <person name="Ishino K."/>
            <person name="Komine S."/>
            <person name="Tomita M."/>
            <person name="Blaxter M."/>
            <person name="Arakawa K."/>
        </authorList>
    </citation>
    <scope>NUCLEOTIDE SEQUENCE [LARGE SCALE GENOMIC DNA]</scope>
    <source>
        <strain evidence="10">Z151</strain>
    </source>
</reference>
<dbReference type="Proteomes" id="UP000192578">
    <property type="component" value="Unassembled WGS sequence"/>
</dbReference>
<proteinExistence type="predicted"/>
<keyword evidence="3" id="KW-0540">Nuclease</keyword>